<comment type="caution">
    <text evidence="1">The sequence shown here is derived from an EMBL/GenBank/DDBJ whole genome shotgun (WGS) entry which is preliminary data.</text>
</comment>
<sequence>MAVADIPSHAFIIRAANNDNVKGRAIQRIFVNSDAMKRAKLFAGDVVALTAALETFPCQRPFAVGTIWPSSELANDVVELASTHLFTAHISEGSKGVIFSLSSSKNARCPPWLPSLQEAIHADAVRLYEIDDNRAPVVASASQKASKMEKRKDWLSLLIVNLKYMLSTQVIQVHYERRRRLFAVATVSTRARSGGDPESSISETFDALSVNDATRLYIVDWDTAIAMEEHAQVSNSKPLLDVGVSVQLQGSDAYATVGGLDEQIAHIRDLIEIPLRRPELFRHFRLKPPRGLLLHGPPGTGKTHLARAISASTGSSVITVNGPELTSAYHGETEASLRRVFAAARDRAPCIVILDEVDAICPRRVDDAGGEVEKRIVATLLTEMDGVDHMDVRVMVIATTNRPNAIDPALRRPGRFDRVPSLNARISILNVFLATTPHTITPDELHVIASRAHGFVGADLAAVIREAGTLAIKRVLASVPPQSTESVYLTAADLAAALPTVRPSALRSHAITVPPVHFSDIGGLSNTIARLRECVEWPLVHKEKLTHLGVRAPKGVLATVLVRAIAAESGVNFVAVRGPELLNKYVGESERAVREIFRKARSASPSIIFFDEIDALASSRMPATVDGGTHEGVLFSLLNEMDGVEELVGVTVIGATNRPEALDPALMRPGRLDRILYVGPPDFDGRVDIFRIRTRGMAVEPGLDLHTLATLTGGCSGAEITAICQEAALIAMREDIDTPFVPQRAFVAAAKALKRQITPELLQKFERWRDDFGVTVVG</sequence>
<evidence type="ECO:0000313" key="2">
    <source>
        <dbReference type="Proteomes" id="UP001207468"/>
    </source>
</evidence>
<dbReference type="EMBL" id="JAGFNK010000013">
    <property type="protein sequence ID" value="KAI9512111.1"/>
    <property type="molecule type" value="Genomic_DNA"/>
</dbReference>
<proteinExistence type="predicted"/>
<organism evidence="1 2">
    <name type="scientific">Russula earlei</name>
    <dbReference type="NCBI Taxonomy" id="71964"/>
    <lineage>
        <taxon>Eukaryota</taxon>
        <taxon>Fungi</taxon>
        <taxon>Dikarya</taxon>
        <taxon>Basidiomycota</taxon>
        <taxon>Agaricomycotina</taxon>
        <taxon>Agaricomycetes</taxon>
        <taxon>Russulales</taxon>
        <taxon>Russulaceae</taxon>
        <taxon>Russula</taxon>
    </lineage>
</organism>
<accession>A0ACC0UKD0</accession>
<evidence type="ECO:0000313" key="1">
    <source>
        <dbReference type="EMBL" id="KAI9512111.1"/>
    </source>
</evidence>
<keyword evidence="2" id="KW-1185">Reference proteome</keyword>
<name>A0ACC0UKD0_9AGAM</name>
<reference evidence="1" key="1">
    <citation type="submission" date="2021-03" db="EMBL/GenBank/DDBJ databases">
        <title>Evolutionary priming and transition to the ectomycorrhizal habit in an iconic lineage of mushroom-forming fungi: is preadaptation a requirement?</title>
        <authorList>
            <consortium name="DOE Joint Genome Institute"/>
            <person name="Looney B.P."/>
            <person name="Miyauchi S."/>
            <person name="Morin E."/>
            <person name="Drula E."/>
            <person name="Courty P.E."/>
            <person name="Chicoki N."/>
            <person name="Fauchery L."/>
            <person name="Kohler A."/>
            <person name="Kuo A."/>
            <person name="LaButti K."/>
            <person name="Pangilinan J."/>
            <person name="Lipzen A."/>
            <person name="Riley R."/>
            <person name="Andreopoulos W."/>
            <person name="He G."/>
            <person name="Johnson J."/>
            <person name="Barry K.W."/>
            <person name="Grigoriev I.V."/>
            <person name="Nagy L."/>
            <person name="Hibbett D."/>
            <person name="Henrissat B."/>
            <person name="Matheny P.B."/>
            <person name="Labbe J."/>
            <person name="Martin A.F."/>
        </authorList>
    </citation>
    <scope>NUCLEOTIDE SEQUENCE</scope>
    <source>
        <strain evidence="1">BPL698</strain>
    </source>
</reference>
<protein>
    <submittedName>
        <fullName evidence="1">AAA family ATPase</fullName>
    </submittedName>
</protein>
<gene>
    <name evidence="1" type="ORF">F5148DRAFT_1273967</name>
</gene>
<dbReference type="Proteomes" id="UP001207468">
    <property type="component" value="Unassembled WGS sequence"/>
</dbReference>